<comment type="similarity">
    <text evidence="1">Belongs to the CpoB family.</text>
</comment>
<dbReference type="SUPFAM" id="SSF48452">
    <property type="entry name" value="TPR-like"/>
    <property type="match status" value="1"/>
</dbReference>
<dbReference type="Pfam" id="PF13432">
    <property type="entry name" value="TPR_16"/>
    <property type="match status" value="1"/>
</dbReference>
<organism evidence="2 3">
    <name type="scientific">Halodurantibacterium flavum</name>
    <dbReference type="NCBI Taxonomy" id="1382802"/>
    <lineage>
        <taxon>Bacteria</taxon>
        <taxon>Pseudomonadati</taxon>
        <taxon>Pseudomonadota</taxon>
        <taxon>Alphaproteobacteria</taxon>
        <taxon>Rhodobacterales</taxon>
        <taxon>Paracoccaceae</taxon>
        <taxon>Halodurantibacterium</taxon>
    </lineage>
</organism>
<name>A0ABW4S6B2_9RHOB</name>
<keyword evidence="1" id="KW-0574">Periplasm</keyword>
<accession>A0ABW4S6B2</accession>
<feature type="coiled-coil region" evidence="1">
    <location>
        <begin position="29"/>
        <end position="96"/>
    </location>
</feature>
<gene>
    <name evidence="2" type="primary">ybgF</name>
    <name evidence="1" type="synonym">cpoB</name>
    <name evidence="2" type="ORF">ACFSGJ_12970</name>
</gene>
<dbReference type="Proteomes" id="UP001597353">
    <property type="component" value="Unassembled WGS sequence"/>
</dbReference>
<evidence type="ECO:0000313" key="3">
    <source>
        <dbReference type="Proteomes" id="UP001597353"/>
    </source>
</evidence>
<sequence length="277" mass="29269" precursor="true">MTGFRAFVVALALGVLGPGVTLAQDAQSLADIRRELSELAGQMTSLRAELSSSGGTPGVYVSGSLLERVDTIEAELARLTSRTEELELRINRIVQDGTNRIGDLEFRLVELEGGDFGQIGETRPLGGEAPATAAPPPVISPFPTTEAPQLAANEQADFDRAREVLDQGDFRRAADLFAAFTETYTGGPLTGEAHYLRGEALQALGETSGAARAYLDSFSGSPEGQRAPDALFKLGESLGALGQQSEACVTLAEVGVRFPTSPARERAVAEMNALRCN</sequence>
<protein>
    <recommendedName>
        <fullName evidence="1">Cell division coordinator CpoB</fullName>
    </recommendedName>
</protein>
<keyword evidence="1" id="KW-0132">Cell division</keyword>
<proteinExistence type="inferred from homology"/>
<dbReference type="InterPro" id="IPR011990">
    <property type="entry name" value="TPR-like_helical_dom_sf"/>
</dbReference>
<keyword evidence="1" id="KW-0175">Coiled coil</keyword>
<feature type="signal peptide" evidence="1">
    <location>
        <begin position="1"/>
        <end position="23"/>
    </location>
</feature>
<evidence type="ECO:0000313" key="2">
    <source>
        <dbReference type="EMBL" id="MFD1913124.1"/>
    </source>
</evidence>
<keyword evidence="1" id="KW-0131">Cell cycle</keyword>
<dbReference type="NCBIfam" id="TIGR02795">
    <property type="entry name" value="tol_pal_ybgF"/>
    <property type="match status" value="1"/>
</dbReference>
<reference evidence="3" key="1">
    <citation type="journal article" date="2019" name="Int. J. Syst. Evol. Microbiol.">
        <title>The Global Catalogue of Microorganisms (GCM) 10K type strain sequencing project: providing services to taxonomists for standard genome sequencing and annotation.</title>
        <authorList>
            <consortium name="The Broad Institute Genomics Platform"/>
            <consortium name="The Broad Institute Genome Sequencing Center for Infectious Disease"/>
            <person name="Wu L."/>
            <person name="Ma J."/>
        </authorList>
    </citation>
    <scope>NUCLEOTIDE SEQUENCE [LARGE SCALE GENOMIC DNA]</scope>
    <source>
        <strain evidence="3">CGMCC 4.7242</strain>
    </source>
</reference>
<dbReference type="Pfam" id="PF13174">
    <property type="entry name" value="TPR_6"/>
    <property type="match status" value="1"/>
</dbReference>
<dbReference type="EMBL" id="JBHUGH010000010">
    <property type="protein sequence ID" value="MFD1913124.1"/>
    <property type="molecule type" value="Genomic_DNA"/>
</dbReference>
<comment type="subcellular location">
    <subcellularLocation>
        <location evidence="1">Periplasm</location>
    </subcellularLocation>
</comment>
<comment type="function">
    <text evidence="1">Mediates coordination of peptidoglycan synthesis and outer membrane constriction during cell division.</text>
</comment>
<dbReference type="HAMAP" id="MF_02066">
    <property type="entry name" value="CpoB"/>
    <property type="match status" value="1"/>
</dbReference>
<evidence type="ECO:0000256" key="1">
    <source>
        <dbReference type="HAMAP-Rule" id="MF_02066"/>
    </source>
</evidence>
<dbReference type="InterPro" id="IPR014162">
    <property type="entry name" value="CpoB_C"/>
</dbReference>
<dbReference type="InterPro" id="IPR034706">
    <property type="entry name" value="CpoB"/>
</dbReference>
<feature type="chain" id="PRO_5044933105" description="Cell division coordinator CpoB" evidence="1">
    <location>
        <begin position="24"/>
        <end position="277"/>
    </location>
</feature>
<dbReference type="Gene3D" id="1.25.40.10">
    <property type="entry name" value="Tetratricopeptide repeat domain"/>
    <property type="match status" value="1"/>
</dbReference>
<dbReference type="RefSeq" id="WP_390262470.1">
    <property type="nucleotide sequence ID" value="NZ_JBHUGH010000010.1"/>
</dbReference>
<dbReference type="InterPro" id="IPR019734">
    <property type="entry name" value="TPR_rpt"/>
</dbReference>
<keyword evidence="3" id="KW-1185">Reference proteome</keyword>
<keyword evidence="1" id="KW-0732">Signal</keyword>
<comment type="caution">
    <text evidence="2">The sequence shown here is derived from an EMBL/GenBank/DDBJ whole genome shotgun (WGS) entry which is preliminary data.</text>
</comment>